<dbReference type="InterPro" id="IPR041657">
    <property type="entry name" value="HTH_17"/>
</dbReference>
<keyword evidence="4" id="KW-1185">Reference proteome</keyword>
<comment type="caution">
    <text evidence="3">The sequence shown here is derived from an EMBL/GenBank/DDBJ whole genome shotgun (WGS) entry which is preliminary data.</text>
</comment>
<evidence type="ECO:0000313" key="4">
    <source>
        <dbReference type="Proteomes" id="UP001232750"/>
    </source>
</evidence>
<feature type="domain" description="Helix-turn-helix" evidence="2">
    <location>
        <begin position="1"/>
        <end position="50"/>
    </location>
</feature>
<dbReference type="NCBIfam" id="TIGR01764">
    <property type="entry name" value="excise"/>
    <property type="match status" value="1"/>
</dbReference>
<dbReference type="RefSeq" id="WP_283832216.1">
    <property type="nucleotide sequence ID" value="NZ_JASJEU010000015.1"/>
</dbReference>
<dbReference type="Proteomes" id="UP001232750">
    <property type="component" value="Unassembled WGS sequence"/>
</dbReference>
<gene>
    <name evidence="3" type="ORF">QNJ86_08675</name>
</gene>
<dbReference type="Pfam" id="PF12728">
    <property type="entry name" value="HTH_17"/>
    <property type="match status" value="1"/>
</dbReference>
<feature type="compositionally biased region" description="Basic residues" evidence="1">
    <location>
        <begin position="48"/>
        <end position="57"/>
    </location>
</feature>
<feature type="region of interest" description="Disordered" evidence="1">
    <location>
        <begin position="47"/>
        <end position="67"/>
    </location>
</feature>
<reference evidence="3 4" key="1">
    <citation type="submission" date="2023-05" db="EMBL/GenBank/DDBJ databases">
        <title>Gordonibacter KGMB12511T sp. nov., isolated from faeces of healthy Korean.</title>
        <authorList>
            <person name="Kim H.S."/>
            <person name="Kim J.-S."/>
            <person name="Suh M.K."/>
            <person name="Eom M.K."/>
            <person name="Do H.E."/>
            <person name="Lee J.-S."/>
        </authorList>
    </citation>
    <scope>NUCLEOTIDE SEQUENCE [LARGE SCALE GENOMIC DNA]</scope>
    <source>
        <strain evidence="3 4">KGMB12511</strain>
    </source>
</reference>
<protein>
    <submittedName>
        <fullName evidence="3">Helix-turn-helix domain-containing protein</fullName>
    </submittedName>
</protein>
<name>A0ABT7DMX2_9ACTN</name>
<sequence>MLSTKEAADRLGITEVRVRALLEKNLLEGTKVGRTWVVSEESVEARIRQKPRAGRPPKQKEVEPQDNPFDIEKAHQLYLDCKETLSGIFNGNFLNQAQTKEEEAFFVTVATFFLQEKQKRLIEEGVF</sequence>
<evidence type="ECO:0000259" key="2">
    <source>
        <dbReference type="Pfam" id="PF12728"/>
    </source>
</evidence>
<dbReference type="InterPro" id="IPR010093">
    <property type="entry name" value="SinI_DNA-bd"/>
</dbReference>
<organism evidence="3 4">
    <name type="scientific">Gordonibacter faecis</name>
    <dbReference type="NCBI Taxonomy" id="3047475"/>
    <lineage>
        <taxon>Bacteria</taxon>
        <taxon>Bacillati</taxon>
        <taxon>Actinomycetota</taxon>
        <taxon>Coriobacteriia</taxon>
        <taxon>Eggerthellales</taxon>
        <taxon>Eggerthellaceae</taxon>
        <taxon>Gordonibacter</taxon>
    </lineage>
</organism>
<evidence type="ECO:0000256" key="1">
    <source>
        <dbReference type="SAM" id="MobiDB-lite"/>
    </source>
</evidence>
<accession>A0ABT7DMX2</accession>
<proteinExistence type="predicted"/>
<dbReference type="EMBL" id="JASJEU010000015">
    <property type="protein sequence ID" value="MDJ1650873.1"/>
    <property type="molecule type" value="Genomic_DNA"/>
</dbReference>
<evidence type="ECO:0000313" key="3">
    <source>
        <dbReference type="EMBL" id="MDJ1650873.1"/>
    </source>
</evidence>